<proteinExistence type="predicted"/>
<dbReference type="Pfam" id="PF16889">
    <property type="entry name" value="Hepar_II_III_N"/>
    <property type="match status" value="1"/>
</dbReference>
<dbReference type="Gene3D" id="2.70.98.70">
    <property type="match status" value="1"/>
</dbReference>
<dbReference type="SUPFAM" id="SSF48230">
    <property type="entry name" value="Chondroitin AC/alginate lyase"/>
    <property type="match status" value="1"/>
</dbReference>
<organism evidence="7 8">
    <name type="scientific">Nitratireductor indicus C115</name>
    <dbReference type="NCBI Taxonomy" id="1231190"/>
    <lineage>
        <taxon>Bacteria</taxon>
        <taxon>Pseudomonadati</taxon>
        <taxon>Pseudomonadota</taxon>
        <taxon>Alphaproteobacteria</taxon>
        <taxon>Hyphomicrobiales</taxon>
        <taxon>Phyllobacteriaceae</taxon>
        <taxon>Nitratireductor</taxon>
    </lineage>
</organism>
<dbReference type="PANTHER" id="PTHR39210">
    <property type="entry name" value="HEPARIN-SULFATE LYASE"/>
    <property type="match status" value="1"/>
</dbReference>
<evidence type="ECO:0000259" key="5">
    <source>
        <dbReference type="Pfam" id="PF07940"/>
    </source>
</evidence>
<gene>
    <name evidence="7" type="ORF">NA8A_23347</name>
</gene>
<dbReference type="GO" id="GO:0016829">
    <property type="term" value="F:lyase activity"/>
    <property type="evidence" value="ECO:0007669"/>
    <property type="project" value="UniProtKB-KW"/>
</dbReference>
<dbReference type="GO" id="GO:0042597">
    <property type="term" value="C:periplasmic space"/>
    <property type="evidence" value="ECO:0007669"/>
    <property type="project" value="UniProtKB-SubCell"/>
</dbReference>
<comment type="caution">
    <text evidence="7">The sequence shown here is derived from an EMBL/GenBank/DDBJ whole genome shotgun (WGS) entry which is preliminary data.</text>
</comment>
<dbReference type="Pfam" id="PF07940">
    <property type="entry name" value="Hepar_II_III_C"/>
    <property type="match status" value="1"/>
</dbReference>
<keyword evidence="8" id="KW-1185">Reference proteome</keyword>
<comment type="subcellular location">
    <subcellularLocation>
        <location evidence="1">Periplasm</location>
    </subcellularLocation>
</comment>
<evidence type="ECO:0000256" key="2">
    <source>
        <dbReference type="ARBA" id="ARBA00022729"/>
    </source>
</evidence>
<keyword evidence="4" id="KW-0456">Lyase</keyword>
<reference evidence="7 8" key="1">
    <citation type="journal article" date="2012" name="J. Bacteriol.">
        <title>Genome Sequence of Nitratireductor indicus Type Strain C115.</title>
        <authorList>
            <person name="Lai Q."/>
            <person name="Li G."/>
            <person name="Yu Z."/>
            <person name="Shao Z."/>
        </authorList>
    </citation>
    <scope>NUCLEOTIDE SEQUENCE [LARGE SCALE GENOMIC DNA]</scope>
    <source>
        <strain evidence="7 8">C115</strain>
    </source>
</reference>
<keyword evidence="3" id="KW-0574">Periplasm</keyword>
<dbReference type="AlphaFoldDB" id="K2NKK4"/>
<evidence type="ECO:0000256" key="3">
    <source>
        <dbReference type="ARBA" id="ARBA00022764"/>
    </source>
</evidence>
<evidence type="ECO:0000313" key="8">
    <source>
        <dbReference type="Proteomes" id="UP000007374"/>
    </source>
</evidence>
<dbReference type="InterPro" id="IPR031680">
    <property type="entry name" value="Hepar_II_III_N"/>
</dbReference>
<evidence type="ECO:0000259" key="6">
    <source>
        <dbReference type="Pfam" id="PF16889"/>
    </source>
</evidence>
<protein>
    <submittedName>
        <fullName evidence="7">Uncharacterized protein</fullName>
    </submittedName>
</protein>
<dbReference type="InterPro" id="IPR012480">
    <property type="entry name" value="Hepar_II_III_C"/>
</dbReference>
<name>K2NKK4_9HYPH</name>
<accession>K2NKK4</accession>
<dbReference type="STRING" id="721133.SAMN05216176_11766"/>
<dbReference type="eggNOG" id="COG0627">
    <property type="taxonomic scope" value="Bacteria"/>
</dbReference>
<evidence type="ECO:0000256" key="4">
    <source>
        <dbReference type="ARBA" id="ARBA00023239"/>
    </source>
</evidence>
<dbReference type="Proteomes" id="UP000007374">
    <property type="component" value="Unassembled WGS sequence"/>
</dbReference>
<feature type="domain" description="Heparin-sulfate lyase N-terminal" evidence="6">
    <location>
        <begin position="28"/>
        <end position="201"/>
    </location>
</feature>
<feature type="domain" description="Heparinase II/III-like C-terminal" evidence="5">
    <location>
        <begin position="229"/>
        <end position="411"/>
    </location>
</feature>
<keyword evidence="2" id="KW-0732">Signal</keyword>
<evidence type="ECO:0000256" key="1">
    <source>
        <dbReference type="ARBA" id="ARBA00004418"/>
    </source>
</evidence>
<dbReference type="EMBL" id="AMSI01000032">
    <property type="protein sequence ID" value="EKF39960.1"/>
    <property type="molecule type" value="Genomic_DNA"/>
</dbReference>
<sequence length="484" mass="53463">MDDQSMLLEAKRLIFSFMDHYPANGASLNVSQWLDHPTAYRLANLSQMLSPLSAVLNEEETATLADYLEAHAEYLISLFPNPAFYGHNHGFMDAMAVYSASIAMASHPKANDWRSAARERLSELFGEMFVDVGVSREESLGYHYYAARLMFEAECLSILNGDAQIPSFEERAKTALEFAALASLPDGTMPAIGDTRYAQETRSADKFYIDELTTPISRYILSDGKEGSRPPELTTYREAGYSIFRDDDLHIFFDFSATPGHTHGHNDDLSFTLYRDGKPVIVDPGGPFAYGSREQKEYFNTAHAHNVIVIDGADTKGKAEFISDGTEDRLSWVVARTVLDGVTHERTIITVDGSDVVIRDRLSSNVEHEYRLIFHLPPTANAVPRPETSVTNGDAKSIVFTSLDQAPQLLLGQTSPLRGWVTAKTLSKTEAPTLIYSAYGASKTIYSVIAPEGGKVVSFNDDQVQIGETILDLSEPEPKIMTGS</sequence>
<dbReference type="InterPro" id="IPR008929">
    <property type="entry name" value="Chondroitin_lyas"/>
</dbReference>
<dbReference type="PATRIC" id="fig|1231190.3.peg.4809"/>
<evidence type="ECO:0000313" key="7">
    <source>
        <dbReference type="EMBL" id="EKF39960.1"/>
    </source>
</evidence>
<dbReference type="PANTHER" id="PTHR39210:SF1">
    <property type="entry name" value="HEPARIN-SULFATE LYASE"/>
    <property type="match status" value="1"/>
</dbReference>
<dbReference type="Gene3D" id="1.50.10.100">
    <property type="entry name" value="Chondroitin AC/alginate lyase"/>
    <property type="match status" value="1"/>
</dbReference>